<dbReference type="CDD" id="cd00293">
    <property type="entry name" value="USP-like"/>
    <property type="match status" value="1"/>
</dbReference>
<keyword evidence="4" id="KW-1185">Reference proteome</keyword>
<dbReference type="SUPFAM" id="SSF52402">
    <property type="entry name" value="Adenine nucleotide alpha hydrolases-like"/>
    <property type="match status" value="1"/>
</dbReference>
<dbReference type="Gene3D" id="3.40.50.12370">
    <property type="match status" value="1"/>
</dbReference>
<dbReference type="EMBL" id="JBHSGA010000020">
    <property type="protein sequence ID" value="MFC4528678.1"/>
    <property type="molecule type" value="Genomic_DNA"/>
</dbReference>
<sequence length="273" mass="29614">MQIENAAVLDIILNVDGANDDSSLLRGALELARREHAFLTGLQIVAVNPSLIGVADASMLLDAEEQDALGRRTWWLDLCSKAGTVGDWEVICGPYIASLAKRAQLADFVIGRWSTRAHTVIGGAGELARVLFADRAPMLLVPDTWQETLQAQRVMIAWNGSGEAARAIKAALPLLMHAAEVHVLDGALDGLPGISPPCPPLRAWLARHGVHAHWHAFKGRHDAGRNLQAEATARQADLLVMGAWGRSRMSELLLGGATRWLLEHTRQPLFLAH</sequence>
<evidence type="ECO:0000256" key="1">
    <source>
        <dbReference type="ARBA" id="ARBA00008791"/>
    </source>
</evidence>
<evidence type="ECO:0000259" key="2">
    <source>
        <dbReference type="Pfam" id="PF00582"/>
    </source>
</evidence>
<accession>A0ABV9C6F8</accession>
<evidence type="ECO:0000313" key="3">
    <source>
        <dbReference type="EMBL" id="MFC4528678.1"/>
    </source>
</evidence>
<dbReference type="RefSeq" id="WP_266147970.1">
    <property type="nucleotide sequence ID" value="NZ_CP064028.1"/>
</dbReference>
<dbReference type="PRINTS" id="PR01438">
    <property type="entry name" value="UNVRSLSTRESS"/>
</dbReference>
<name>A0ABV9C6F8_9GAMM</name>
<proteinExistence type="inferred from homology"/>
<reference evidence="4" key="1">
    <citation type="journal article" date="2019" name="Int. J. Syst. Evol. Microbiol.">
        <title>The Global Catalogue of Microorganisms (GCM) 10K type strain sequencing project: providing services to taxonomists for standard genome sequencing and annotation.</title>
        <authorList>
            <consortium name="The Broad Institute Genomics Platform"/>
            <consortium name="The Broad Institute Genome Sequencing Center for Infectious Disease"/>
            <person name="Wu L."/>
            <person name="Ma J."/>
        </authorList>
    </citation>
    <scope>NUCLEOTIDE SEQUENCE [LARGE SCALE GENOMIC DNA]</scope>
    <source>
        <strain evidence="4">CCM 4481</strain>
    </source>
</reference>
<dbReference type="Proteomes" id="UP001595961">
    <property type="component" value="Unassembled WGS sequence"/>
</dbReference>
<feature type="domain" description="UspA" evidence="2">
    <location>
        <begin position="220"/>
        <end position="271"/>
    </location>
</feature>
<protein>
    <submittedName>
        <fullName evidence="3">Universal stress protein</fullName>
    </submittedName>
</protein>
<dbReference type="InterPro" id="IPR006016">
    <property type="entry name" value="UspA"/>
</dbReference>
<dbReference type="InterPro" id="IPR006015">
    <property type="entry name" value="Universal_stress_UspA"/>
</dbReference>
<gene>
    <name evidence="3" type="ORF">ACFO5W_18685</name>
</gene>
<dbReference type="Pfam" id="PF00582">
    <property type="entry name" value="Usp"/>
    <property type="match status" value="1"/>
</dbReference>
<comment type="caution">
    <text evidence="3">The sequence shown here is derived from an EMBL/GenBank/DDBJ whole genome shotgun (WGS) entry which is preliminary data.</text>
</comment>
<evidence type="ECO:0000313" key="4">
    <source>
        <dbReference type="Proteomes" id="UP001595961"/>
    </source>
</evidence>
<comment type="similarity">
    <text evidence="1">Belongs to the universal stress protein A family.</text>
</comment>
<organism evidence="3 4">
    <name type="scientific">Dyella halodurans</name>
    <dbReference type="NCBI Taxonomy" id="1920171"/>
    <lineage>
        <taxon>Bacteria</taxon>
        <taxon>Pseudomonadati</taxon>
        <taxon>Pseudomonadota</taxon>
        <taxon>Gammaproteobacteria</taxon>
        <taxon>Lysobacterales</taxon>
        <taxon>Rhodanobacteraceae</taxon>
        <taxon>Dyella</taxon>
    </lineage>
</organism>